<comment type="caution">
    <text evidence="5">The sequence shown here is derived from an EMBL/GenBank/DDBJ whole genome shotgun (WGS) entry which is preliminary data.</text>
</comment>
<keyword evidence="3" id="KW-0949">S-adenosyl-L-methionine</keyword>
<keyword evidence="1" id="KW-0489">Methyltransferase</keyword>
<evidence type="ECO:0000259" key="4">
    <source>
        <dbReference type="Pfam" id="PF10672"/>
    </source>
</evidence>
<dbReference type="InterPro" id="IPR019614">
    <property type="entry name" value="SAM-dep_methyl-trfase"/>
</dbReference>
<organism evidence="5 6">
    <name type="scientific">Desulfuromonas acetoxidans (strain DSM 684 / 11070)</name>
    <dbReference type="NCBI Taxonomy" id="281689"/>
    <lineage>
        <taxon>Bacteria</taxon>
        <taxon>Pseudomonadati</taxon>
        <taxon>Thermodesulfobacteriota</taxon>
        <taxon>Desulfuromonadia</taxon>
        <taxon>Desulfuromonadales</taxon>
        <taxon>Desulfuromonadaceae</taxon>
        <taxon>Desulfuromonas</taxon>
    </lineage>
</organism>
<dbReference type="GO" id="GO:0008168">
    <property type="term" value="F:methyltransferase activity"/>
    <property type="evidence" value="ECO:0007669"/>
    <property type="project" value="UniProtKB-KW"/>
</dbReference>
<dbReference type="CDD" id="cd02440">
    <property type="entry name" value="AdoMet_MTases"/>
    <property type="match status" value="1"/>
</dbReference>
<feature type="domain" description="S-adenosylmethionine-dependent methyltransferase" evidence="4">
    <location>
        <begin position="22"/>
        <end position="292"/>
    </location>
</feature>
<reference evidence="5" key="1">
    <citation type="submission" date="2006-05" db="EMBL/GenBank/DDBJ databases">
        <title>Annotation of the draft genome assembly of Desulfuromonas acetoxidans DSM 684.</title>
        <authorList>
            <consortium name="US DOE Joint Genome Institute (JGI-ORNL)"/>
            <person name="Larimer F."/>
            <person name="Land M."/>
            <person name="Hauser L."/>
        </authorList>
    </citation>
    <scope>NUCLEOTIDE SEQUENCE [LARGE SCALE GENOMIC DNA]</scope>
    <source>
        <strain evidence="5">DSM 684</strain>
    </source>
</reference>
<dbReference type="InterPro" id="IPR029063">
    <property type="entry name" value="SAM-dependent_MTases_sf"/>
</dbReference>
<sequence length="303" mass="34259">MQPLSPLLTEVQHHLPANGESRRLFYGRGQCFSGYDDVVIDYHPHLILICLYRQRDAAWLEAMAAELRELIADARCVVVQYRYQQGCPVRVVSGEAPDQPEALEDGLRYHLQLDRGQNLGFFPDMAFGRRLVRQRAQGKKVLNLFAYTCSFSIAALAGGARNVCNVDMSRSALELGRANHLLNGYDLRDASFVAVEVFRSNSRMRKLAPFDLIVCDPPAQQGRSFTAQTHWPKLLQRLPSWVVPGGELMLCLNGPHVEESFLEDLLASYLPCAELLGCLDSGEDFPEKKPHCKTRLYHLRYHS</sequence>
<dbReference type="Proteomes" id="UP000005695">
    <property type="component" value="Unassembled WGS sequence"/>
</dbReference>
<accession>Q1K1H3</accession>
<reference evidence="5" key="2">
    <citation type="submission" date="2006-05" db="EMBL/GenBank/DDBJ databases">
        <title>Sequencing of the draft genome and assembly of Desulfuromonas acetoxidans DSM 684.</title>
        <authorList>
            <consortium name="US DOE Joint Genome Institute (JGI-PGF)"/>
            <person name="Copeland A."/>
            <person name="Lucas S."/>
            <person name="Lapidus A."/>
            <person name="Barry K."/>
            <person name="Detter J.C."/>
            <person name="Glavina del Rio T."/>
            <person name="Hammon N."/>
            <person name="Israni S."/>
            <person name="Dalin E."/>
            <person name="Tice H."/>
            <person name="Bruce D."/>
            <person name="Pitluck S."/>
            <person name="Richardson P."/>
        </authorList>
    </citation>
    <scope>NUCLEOTIDE SEQUENCE [LARGE SCALE GENOMIC DNA]</scope>
    <source>
        <strain evidence="5">DSM 684</strain>
    </source>
</reference>
<dbReference type="AlphaFoldDB" id="Q1K1H3"/>
<dbReference type="Pfam" id="PF10672">
    <property type="entry name" value="Methyltrans_SAM"/>
    <property type="match status" value="1"/>
</dbReference>
<dbReference type="PANTHER" id="PTHR43042">
    <property type="entry name" value="SAM-DEPENDENT METHYLTRANSFERASE"/>
    <property type="match status" value="1"/>
</dbReference>
<evidence type="ECO:0000313" key="6">
    <source>
        <dbReference type="Proteomes" id="UP000005695"/>
    </source>
</evidence>
<evidence type="ECO:0000256" key="2">
    <source>
        <dbReference type="ARBA" id="ARBA00022679"/>
    </source>
</evidence>
<dbReference type="Gene3D" id="3.40.50.150">
    <property type="entry name" value="Vaccinia Virus protein VP39"/>
    <property type="match status" value="1"/>
</dbReference>
<keyword evidence="2" id="KW-0808">Transferase</keyword>
<gene>
    <name evidence="5" type="ORF">Dace_1879</name>
</gene>
<evidence type="ECO:0000256" key="3">
    <source>
        <dbReference type="ARBA" id="ARBA00022691"/>
    </source>
</evidence>
<proteinExistence type="predicted"/>
<name>Q1K1H3_DESA6</name>
<evidence type="ECO:0000313" key="5">
    <source>
        <dbReference type="EMBL" id="EAT16415.1"/>
    </source>
</evidence>
<dbReference type="GO" id="GO:0032259">
    <property type="term" value="P:methylation"/>
    <property type="evidence" value="ECO:0007669"/>
    <property type="project" value="UniProtKB-KW"/>
</dbReference>
<dbReference type="SUPFAM" id="SSF53335">
    <property type="entry name" value="S-adenosyl-L-methionine-dependent methyltransferases"/>
    <property type="match status" value="1"/>
</dbReference>
<protein>
    <recommendedName>
        <fullName evidence="4">S-adenosylmethionine-dependent methyltransferase domain-containing protein</fullName>
    </recommendedName>
</protein>
<dbReference type="PANTHER" id="PTHR43042:SF3">
    <property type="entry name" value="RIBOSOMAL RNA LARGE SUBUNIT METHYLTRANSFERASE YWBD-RELATED"/>
    <property type="match status" value="1"/>
</dbReference>
<evidence type="ECO:0000256" key="1">
    <source>
        <dbReference type="ARBA" id="ARBA00022603"/>
    </source>
</evidence>
<dbReference type="RefSeq" id="WP_005999060.1">
    <property type="nucleotide sequence ID" value="NZ_AAEW02000005.1"/>
</dbReference>
<dbReference type="EMBL" id="AAEW02000005">
    <property type="protein sequence ID" value="EAT16415.1"/>
    <property type="molecule type" value="Genomic_DNA"/>
</dbReference>
<keyword evidence="6" id="KW-1185">Reference proteome</keyword>